<feature type="non-terminal residue" evidence="5">
    <location>
        <position position="824"/>
    </location>
</feature>
<dbReference type="PRINTS" id="PR01185">
    <property type="entry name" value="INTEGRINA"/>
</dbReference>
<dbReference type="GO" id="GO:0007155">
    <property type="term" value="P:cell adhesion"/>
    <property type="evidence" value="ECO:0007669"/>
    <property type="project" value="InterPro"/>
</dbReference>
<dbReference type="STRING" id="570521.SAMN04488508_111101"/>
<dbReference type="InterPro" id="IPR028994">
    <property type="entry name" value="Integrin_alpha_N"/>
</dbReference>
<dbReference type="OrthoDB" id="599464at2"/>
<evidence type="ECO:0000256" key="3">
    <source>
        <dbReference type="ARBA" id="ARBA00023180"/>
    </source>
</evidence>
<dbReference type="InterPro" id="IPR000413">
    <property type="entry name" value="Integrin_alpha"/>
</dbReference>
<dbReference type="GO" id="GO:0008305">
    <property type="term" value="C:integrin complex"/>
    <property type="evidence" value="ECO:0007669"/>
    <property type="project" value="InterPro"/>
</dbReference>
<dbReference type="PANTHER" id="PTHR13412">
    <property type="entry name" value="T-CELL IMMUNOMODULATORY PROTEIN HOMOLOG"/>
    <property type="match status" value="1"/>
</dbReference>
<organism evidence="5 6">
    <name type="scientific">Aquimarina spongiae</name>
    <dbReference type="NCBI Taxonomy" id="570521"/>
    <lineage>
        <taxon>Bacteria</taxon>
        <taxon>Pseudomonadati</taxon>
        <taxon>Bacteroidota</taxon>
        <taxon>Flavobacteriia</taxon>
        <taxon>Flavobacteriales</taxon>
        <taxon>Flavobacteriaceae</taxon>
        <taxon>Aquimarina</taxon>
    </lineage>
</organism>
<keyword evidence="6" id="KW-1185">Reference proteome</keyword>
<keyword evidence="4" id="KW-1133">Transmembrane helix</keyword>
<dbReference type="InterPro" id="IPR024881">
    <property type="entry name" value="Tip"/>
</dbReference>
<gene>
    <name evidence="5" type="ORF">SAMN04488508_111101</name>
</gene>
<evidence type="ECO:0000256" key="4">
    <source>
        <dbReference type="SAM" id="Phobius"/>
    </source>
</evidence>
<reference evidence="6" key="1">
    <citation type="submission" date="2016-11" db="EMBL/GenBank/DDBJ databases">
        <authorList>
            <person name="Varghese N."/>
            <person name="Submissions S."/>
        </authorList>
    </citation>
    <scope>NUCLEOTIDE SEQUENCE [LARGE SCALE GENOMIC DNA]</scope>
    <source>
        <strain evidence="6">DSM 22623</strain>
    </source>
</reference>
<dbReference type="InterPro" id="IPR013519">
    <property type="entry name" value="Int_alpha_beta-p"/>
</dbReference>
<dbReference type="Pfam" id="PF01839">
    <property type="entry name" value="FG-GAP"/>
    <property type="match status" value="1"/>
</dbReference>
<keyword evidence="4" id="KW-0812">Transmembrane</keyword>
<accession>A0A1M6KMN6</accession>
<dbReference type="AlphaFoldDB" id="A0A1M6KMN6"/>
<name>A0A1M6KMN6_9FLAO</name>
<keyword evidence="4" id="KW-0472">Membrane</keyword>
<dbReference type="Gene3D" id="2.130.10.130">
    <property type="entry name" value="Integrin alpha, N-terminal"/>
    <property type="match status" value="4"/>
</dbReference>
<keyword evidence="1" id="KW-0732">Signal</keyword>
<keyword evidence="3" id="KW-0325">Glycoprotein</keyword>
<dbReference type="PANTHER" id="PTHR13412:SF0">
    <property type="entry name" value="T-CELL IMMUNOMODULATORY PROTEIN"/>
    <property type="match status" value="1"/>
</dbReference>
<evidence type="ECO:0000256" key="2">
    <source>
        <dbReference type="ARBA" id="ARBA00022737"/>
    </source>
</evidence>
<evidence type="ECO:0000313" key="6">
    <source>
        <dbReference type="Proteomes" id="UP000184432"/>
    </source>
</evidence>
<protein>
    <submittedName>
        <fullName evidence="5">FG-GAP repeat-containing protein</fullName>
    </submittedName>
</protein>
<evidence type="ECO:0000256" key="1">
    <source>
        <dbReference type="ARBA" id="ARBA00022729"/>
    </source>
</evidence>
<dbReference type="Proteomes" id="UP000184432">
    <property type="component" value="Unassembled WGS sequence"/>
</dbReference>
<feature type="transmembrane region" description="Helical" evidence="4">
    <location>
        <begin position="37"/>
        <end position="59"/>
    </location>
</feature>
<sequence>MDISNSRFLVINRSRPKRNFEADNLVIMGNTIRNNKISFYLFSIICYFIGVTGFAQQLYPANFDVTTLNGANGFRIPGIDPGSQFGAETKFIGDINDDGFEDIALGVNNADINGLNLAGAAYIIFGGNTGFPASFDITTLNGSNGFAVEGVAGSTRMGNSVEGVGDINGDGIDDLVIVSSGDTMVIYGQTTAFPATFNINYADGTNGFLIQGANTANEVAALGDINADGIPDFALSRANFSRAVWVIFGRSSNFPNTINASWLDGTNGFGINRYSNSTIPGFLVGGAGDINDDGINDIIVGDWSSGFGTQLERTHLLYGRSSFGAQVDLETSPITEVFTIDHTGGGFLAFTGSLGDINNDGIDDFFAETAAIYGKVQTDPFPANIPLSNVQDGTYGFILPGSLTSASIGDINQDGINDFVSLYGSSGSGSDRDAYVIFGSTTGFPNPINESTLNGTNGFVIPGFRTSNIGRPASGGGDINGDGIADFIVGSPGETPIGSTGNTGEAYVIFGGDHFAEPLNTGYPQAINETTVGFTLVVNGPETGTIHYAIYPGNFSGSPDHDDILNGTGATESGNFLMNTANTDVSEIISSLASGTTYDVYLFLEDEVGNQGQIYHIDNVITLSTGDTEPPTASNPLPINEQCSAPAPDITVVTDEVDNSGVPPVVAFVSDVSDGNSNPEVITRTYSVTDGAGNSITVTQTITVDDTIDPTASNPLPISAQCSVPAPDITVVTDEADNCGTPIVAFVSDVSDGNSNPEVITRTYNVTDGAGNSITVTQTIIVDDTIDPTASNPLPINAQCSTPAPDITVVTDEADNCSSSPVVA</sequence>
<keyword evidence="2" id="KW-0677">Repeat</keyword>
<dbReference type="SMART" id="SM00191">
    <property type="entry name" value="Int_alpha"/>
    <property type="match status" value="5"/>
</dbReference>
<dbReference type="EMBL" id="FQYP01000011">
    <property type="protein sequence ID" value="SHJ60152.1"/>
    <property type="molecule type" value="Genomic_DNA"/>
</dbReference>
<dbReference type="SUPFAM" id="SSF69318">
    <property type="entry name" value="Integrin alpha N-terminal domain"/>
    <property type="match status" value="1"/>
</dbReference>
<proteinExistence type="predicted"/>
<dbReference type="InterPro" id="IPR013517">
    <property type="entry name" value="FG-GAP"/>
</dbReference>
<evidence type="ECO:0000313" key="5">
    <source>
        <dbReference type="EMBL" id="SHJ60152.1"/>
    </source>
</evidence>